<keyword evidence="2" id="KW-1185">Reference proteome</keyword>
<dbReference type="AlphaFoldDB" id="A0A7W4UX44"/>
<dbReference type="EMBL" id="JACHVP010000003">
    <property type="protein sequence ID" value="MBB2967919.1"/>
    <property type="molecule type" value="Genomic_DNA"/>
</dbReference>
<accession>A0A7W4UX44</accession>
<evidence type="ECO:0008006" key="3">
    <source>
        <dbReference type="Google" id="ProtNLM"/>
    </source>
</evidence>
<dbReference type="Proteomes" id="UP000538196">
    <property type="component" value="Unassembled WGS sequence"/>
</dbReference>
<evidence type="ECO:0000313" key="1">
    <source>
        <dbReference type="EMBL" id="MBB2967919.1"/>
    </source>
</evidence>
<gene>
    <name evidence="1" type="ORF">FHX33_002689</name>
</gene>
<sequence>MTDLVEGFEINTDLLLTEEEQLTFSGRRSKFTHKQVLTNNKCLEMTGVLPKLIEWRDEDRQGRKRSGPAPYVSDRAILVAMLLLAREHAPLNETAIAEVLHQRLTDESREYLGLPYALPPIRDNRGGTAEKNWQNHAHNGLQRILEPIDPHPDTKGTRRKLLNNSEREAIFSARDLNTMRRRKERLDWFSQAFIQMTFTMQPRRLRRLQRVANVSVDQTPVPVYTKKGTRKHPETGEYLERKVKEIDAAWYKKGDDWIWGYAANFAVSTANEGGKPANFPITIRAFTLSVPTVDIAGEAVKLGKQLIDAGHLAGRFAVDRGYSSNSTVHDYHRPITALGYKHVFDFDKDEVGKKAGGQKGTIYVEGAHLCPGTPEELVNLTIDANNLEYDEPTYRRLIDERAEYEVRYKEAGTRPGTLKYMCPALGKQARIECPLREIHPEASKKVKPYVLKRNLPKRLDKICTQHSVTIEENDDTVKSKQEFRYGSREWATNYEADRNMVEGMNGFIKAENKEALASAARRSAFGLAAQQVLVTMLIVSANMRKLQSFLKDEIRAAKMKIDMMIEKRRLRLRDHPEKGWGRYKRKWGPPRAEISVPGRDSPLQIVPLKT</sequence>
<name>A0A7W4UX44_LEIAQ</name>
<organism evidence="1 2">
    <name type="scientific">Leifsonia aquatica</name>
    <name type="common">Corynebacterium aquaticum</name>
    <dbReference type="NCBI Taxonomy" id="144185"/>
    <lineage>
        <taxon>Bacteria</taxon>
        <taxon>Bacillati</taxon>
        <taxon>Actinomycetota</taxon>
        <taxon>Actinomycetes</taxon>
        <taxon>Micrococcales</taxon>
        <taxon>Microbacteriaceae</taxon>
        <taxon>Leifsonia</taxon>
    </lineage>
</organism>
<protein>
    <recommendedName>
        <fullName evidence="3">Transposase</fullName>
    </recommendedName>
</protein>
<comment type="caution">
    <text evidence="1">The sequence shown here is derived from an EMBL/GenBank/DDBJ whole genome shotgun (WGS) entry which is preliminary data.</text>
</comment>
<proteinExistence type="predicted"/>
<reference evidence="1 2" key="1">
    <citation type="submission" date="2020-08" db="EMBL/GenBank/DDBJ databases">
        <title>Sequencing the genomes of 1000 actinobacteria strains.</title>
        <authorList>
            <person name="Klenk H.-P."/>
        </authorList>
    </citation>
    <scope>NUCLEOTIDE SEQUENCE [LARGE SCALE GENOMIC DNA]</scope>
    <source>
        <strain evidence="1 2">DSM 20146</strain>
    </source>
</reference>
<evidence type="ECO:0000313" key="2">
    <source>
        <dbReference type="Proteomes" id="UP000538196"/>
    </source>
</evidence>
<dbReference type="RefSeq" id="WP_021757334.1">
    <property type="nucleotide sequence ID" value="NZ_JACHVP010000003.1"/>
</dbReference>